<evidence type="ECO:0000313" key="5">
    <source>
        <dbReference type="RefSeq" id="XP_010913835.2"/>
    </source>
</evidence>
<organism evidence="4 5">
    <name type="scientific">Elaeis guineensis var. tenera</name>
    <name type="common">Oil palm</name>
    <dbReference type="NCBI Taxonomy" id="51953"/>
    <lineage>
        <taxon>Eukaryota</taxon>
        <taxon>Viridiplantae</taxon>
        <taxon>Streptophyta</taxon>
        <taxon>Embryophyta</taxon>
        <taxon>Tracheophyta</taxon>
        <taxon>Spermatophyta</taxon>
        <taxon>Magnoliopsida</taxon>
        <taxon>Liliopsida</taxon>
        <taxon>Arecaceae</taxon>
        <taxon>Arecoideae</taxon>
        <taxon>Cocoseae</taxon>
        <taxon>Elaeidinae</taxon>
        <taxon>Elaeis</taxon>
    </lineage>
</organism>
<protein>
    <submittedName>
        <fullName evidence="5">UDP-glycosyltransferase 90A1-like</fullName>
    </submittedName>
</protein>
<dbReference type="PANTHER" id="PTHR48047">
    <property type="entry name" value="GLYCOSYLTRANSFERASE"/>
    <property type="match status" value="1"/>
</dbReference>
<dbReference type="InterPro" id="IPR035595">
    <property type="entry name" value="UDP_glycos_trans_CS"/>
</dbReference>
<sequence>MPFIDALRLLKPHFEEALANLPAISLLISDSFLPWTNESALKLGIPRMAFFAMLIKTICARDTPQTGLDNDHQPFMVPGFPHLRLTKADLGKPFDDPNPRHPIYVFDIEVTKATNESHGIVANSFYELEPAYVDHWNDKIGPKVWCIGPLCLARPEAESADRRPGWMKWLDSRSAMNRPVVYGAFGSQAEISVPQLKELAAGLERSGLDFLWVVRAKGVDLGEGFEERVAERGRVVREWVDQLEILRHESVGGFVSHCGWNSVLEGISAGVPLLAWPMIAEQPTNAKFVADELRIGLRIRASDGTRDGLVRREDVERMVRELMLGEKGKEAAENVKSLAEAARMAMDGGSSWQALKQMIDGVCGRKNACSMVTQV</sequence>
<dbReference type="Gene3D" id="3.40.50.2000">
    <property type="entry name" value="Glycogen Phosphorylase B"/>
    <property type="match status" value="2"/>
</dbReference>
<dbReference type="RefSeq" id="XP_010913835.2">
    <property type="nucleotide sequence ID" value="XM_010915533.2"/>
</dbReference>
<evidence type="ECO:0000256" key="1">
    <source>
        <dbReference type="ARBA" id="ARBA00009995"/>
    </source>
</evidence>
<dbReference type="Proteomes" id="UP000504607">
    <property type="component" value="Chromosome 2"/>
</dbReference>
<proteinExistence type="inferred from homology"/>
<reference evidence="5" key="1">
    <citation type="submission" date="2025-08" db="UniProtKB">
        <authorList>
            <consortium name="RefSeq"/>
        </authorList>
    </citation>
    <scope>IDENTIFICATION</scope>
</reference>
<evidence type="ECO:0000313" key="4">
    <source>
        <dbReference type="Proteomes" id="UP000504607"/>
    </source>
</evidence>
<dbReference type="GO" id="GO:0035251">
    <property type="term" value="F:UDP-glucosyltransferase activity"/>
    <property type="evidence" value="ECO:0007669"/>
    <property type="project" value="TreeGrafter"/>
</dbReference>
<keyword evidence="3" id="KW-0328">Glycosyltransferase</keyword>
<dbReference type="Pfam" id="PF00201">
    <property type="entry name" value="UDPGT"/>
    <property type="match status" value="1"/>
</dbReference>
<name>A0A6I9QRC5_ELAGV</name>
<dbReference type="OrthoDB" id="5835829at2759"/>
<evidence type="ECO:0000256" key="2">
    <source>
        <dbReference type="ARBA" id="ARBA00022679"/>
    </source>
</evidence>
<accession>A0A6I9QRC5</accession>
<dbReference type="InParanoid" id="A0A6I9QRC5"/>
<dbReference type="AlphaFoldDB" id="A0A6I9QRC5"/>
<keyword evidence="4" id="KW-1185">Reference proteome</keyword>
<dbReference type="InterPro" id="IPR002213">
    <property type="entry name" value="UDP_glucos_trans"/>
</dbReference>
<gene>
    <name evidence="5" type="primary">LOC105039394</name>
</gene>
<dbReference type="FunFam" id="3.40.50.2000:FF:000107">
    <property type="entry name" value="Glycosyltransferase"/>
    <property type="match status" value="1"/>
</dbReference>
<dbReference type="SUPFAM" id="SSF53756">
    <property type="entry name" value="UDP-Glycosyltransferase/glycogen phosphorylase"/>
    <property type="match status" value="1"/>
</dbReference>
<evidence type="ECO:0000256" key="3">
    <source>
        <dbReference type="RuleBase" id="RU003718"/>
    </source>
</evidence>
<dbReference type="PANTHER" id="PTHR48047:SF51">
    <property type="entry name" value="GLYCOSYLTRANSFERASE"/>
    <property type="match status" value="1"/>
</dbReference>
<keyword evidence="2 3" id="KW-0808">Transferase</keyword>
<dbReference type="PROSITE" id="PS00375">
    <property type="entry name" value="UDPGT"/>
    <property type="match status" value="1"/>
</dbReference>
<dbReference type="CDD" id="cd03784">
    <property type="entry name" value="GT1_Gtf-like"/>
    <property type="match status" value="1"/>
</dbReference>
<comment type="similarity">
    <text evidence="1 3">Belongs to the UDP-glycosyltransferase family.</text>
</comment>